<comment type="caution">
    <text evidence="1">The sequence shown here is derived from an EMBL/GenBank/DDBJ whole genome shotgun (WGS) entry which is preliminary data.</text>
</comment>
<sequence length="118" mass="13682">MAELILADADKKALLYIEVKSDEKEVEYKSKTGTEVLTNTFLNDEGQYFELKYKEQPWLITARQERKTGVKEAIHCSRIIDKYHKIKREHKPSGCTMITNAWCTSFVGWCLSQNNFSA</sequence>
<evidence type="ECO:0000313" key="2">
    <source>
        <dbReference type="Proteomes" id="UP001212170"/>
    </source>
</evidence>
<accession>A0ABT4WJ81</accession>
<reference evidence="1 2" key="1">
    <citation type="journal article" date="2023" name="Chemosphere">
        <title>Whole genome analysis of Flavobacterium aziz-sancarii sp. nov., isolated from Ardley Island (Antarctica), revealed a rich resistome and bioremediation potential.</title>
        <authorList>
            <person name="Otur C."/>
            <person name="Okay S."/>
            <person name="Kurt-Kizildogan A."/>
        </authorList>
    </citation>
    <scope>NUCLEOTIDE SEQUENCE [LARGE SCALE GENOMIC DNA]</scope>
    <source>
        <strain evidence="1 2">AC</strain>
    </source>
</reference>
<gene>
    <name evidence="1" type="ORF">NJT12_23580</name>
</gene>
<organism evidence="1 2">
    <name type="scientific">Flavobacterium azizsancarii</name>
    <dbReference type="NCBI Taxonomy" id="2961580"/>
    <lineage>
        <taxon>Bacteria</taxon>
        <taxon>Pseudomonadati</taxon>
        <taxon>Bacteroidota</taxon>
        <taxon>Flavobacteriia</taxon>
        <taxon>Flavobacteriales</taxon>
        <taxon>Flavobacteriaceae</taxon>
        <taxon>Flavobacterium</taxon>
    </lineage>
</organism>
<keyword evidence="2" id="KW-1185">Reference proteome</keyword>
<proteinExistence type="predicted"/>
<protein>
    <submittedName>
        <fullName evidence="1">Uncharacterized protein</fullName>
    </submittedName>
</protein>
<dbReference type="Proteomes" id="UP001212170">
    <property type="component" value="Unassembled WGS sequence"/>
</dbReference>
<evidence type="ECO:0000313" key="1">
    <source>
        <dbReference type="EMBL" id="MDA6072607.1"/>
    </source>
</evidence>
<dbReference type="EMBL" id="JAMZNK010000071">
    <property type="protein sequence ID" value="MDA6072607.1"/>
    <property type="molecule type" value="Genomic_DNA"/>
</dbReference>
<name>A0ABT4WJ81_9FLAO</name>
<dbReference type="RefSeq" id="WP_271338568.1">
    <property type="nucleotide sequence ID" value="NZ_JAMZNK010000071.1"/>
</dbReference>